<dbReference type="PANTHER" id="PTHR30586:SF0">
    <property type="entry name" value="ION-TRANSLOCATING OXIDOREDUCTASE COMPLEX SUBUNIT E"/>
    <property type="match status" value="1"/>
</dbReference>
<dbReference type="EMBL" id="LSDA01000111">
    <property type="protein sequence ID" value="KXB55502.1"/>
    <property type="molecule type" value="Genomic_DNA"/>
</dbReference>
<feature type="transmembrane region" description="Helical" evidence="8">
    <location>
        <begin position="134"/>
        <end position="158"/>
    </location>
</feature>
<evidence type="ECO:0000256" key="7">
    <source>
        <dbReference type="ARBA" id="ARBA00023136"/>
    </source>
</evidence>
<dbReference type="GO" id="GO:0005886">
    <property type="term" value="C:plasma membrane"/>
    <property type="evidence" value="ECO:0007669"/>
    <property type="project" value="UniProtKB-SubCell"/>
</dbReference>
<feature type="transmembrane region" description="Helical" evidence="8">
    <location>
        <begin position="67"/>
        <end position="87"/>
    </location>
</feature>
<accession>A0A133ZJ77</accession>
<dbReference type="PATRIC" id="fig|467210.3.peg.2020"/>
<keyword evidence="2 8" id="KW-0813">Transport</keyword>
<keyword evidence="7 8" id="KW-0472">Membrane</keyword>
<keyword evidence="4 8" id="KW-1278">Translocase</keyword>
<reference evidence="10" key="1">
    <citation type="submission" date="2016-01" db="EMBL/GenBank/DDBJ databases">
        <authorList>
            <person name="Mitreva M."/>
            <person name="Pepin K.H."/>
            <person name="Mihindukulasuriya K.A."/>
            <person name="Fulton R."/>
            <person name="Fronick C."/>
            <person name="O'Laughlin M."/>
            <person name="Miner T."/>
            <person name="Herter B."/>
            <person name="Rosa B.A."/>
            <person name="Cordes M."/>
            <person name="Tomlinson C."/>
            <person name="Wollam A."/>
            <person name="Palsikar V.B."/>
            <person name="Mardis E.R."/>
            <person name="Wilson R.K."/>
        </authorList>
    </citation>
    <scope>NUCLEOTIDE SEQUENCE [LARGE SCALE GENOMIC DNA]</scope>
    <source>
        <strain evidence="10">DNF00896</strain>
    </source>
</reference>
<name>A0A133ZJ77_9FIRM</name>
<dbReference type="HAMAP" id="MF_00478">
    <property type="entry name" value="RsxE_RnfE"/>
    <property type="match status" value="1"/>
</dbReference>
<dbReference type="Proteomes" id="UP000070394">
    <property type="component" value="Unassembled WGS sequence"/>
</dbReference>
<dbReference type="STRING" id="467210.HMPREF1866_02042"/>
<evidence type="ECO:0000256" key="3">
    <source>
        <dbReference type="ARBA" id="ARBA00022692"/>
    </source>
</evidence>
<keyword evidence="5 8" id="KW-0249">Electron transport</keyword>
<comment type="subunit">
    <text evidence="8">The complex is composed of six subunits: RnfA, RnfB, RnfC, RnfD, RnfE and RnfG.</text>
</comment>
<comment type="caution">
    <text evidence="9">The sequence shown here is derived from an EMBL/GenBank/DDBJ whole genome shotgun (WGS) entry which is preliminary data.</text>
</comment>
<evidence type="ECO:0000256" key="8">
    <source>
        <dbReference type="HAMAP-Rule" id="MF_00478"/>
    </source>
</evidence>
<keyword evidence="6 8" id="KW-1133">Transmembrane helix</keyword>
<feature type="transmembrane region" description="Helical" evidence="8">
    <location>
        <begin position="178"/>
        <end position="199"/>
    </location>
</feature>
<protein>
    <recommendedName>
        <fullName evidence="8">Ion-translocating oxidoreductase complex subunit E</fullName>
        <ecNumber evidence="8">7.-.-.-</ecNumber>
    </recommendedName>
    <alternativeName>
        <fullName evidence="8">Rnf electron transport complex subunit E</fullName>
    </alternativeName>
</protein>
<dbReference type="GO" id="GO:0012505">
    <property type="term" value="C:endomembrane system"/>
    <property type="evidence" value="ECO:0007669"/>
    <property type="project" value="UniProtKB-SubCell"/>
</dbReference>
<comment type="function">
    <text evidence="8">Part of a membrane-bound complex that couples electron transfer with translocation of ions across the membrane.</text>
</comment>
<evidence type="ECO:0000256" key="4">
    <source>
        <dbReference type="ARBA" id="ARBA00022967"/>
    </source>
</evidence>
<dbReference type="Pfam" id="PF02508">
    <property type="entry name" value="Rnf-Nqr"/>
    <property type="match status" value="1"/>
</dbReference>
<keyword evidence="10" id="KW-1185">Reference proteome</keyword>
<comment type="subcellular location">
    <subcellularLocation>
        <location evidence="8">Cell membrane</location>
        <topology evidence="8">Multi-pass membrane protein</topology>
    </subcellularLocation>
    <subcellularLocation>
        <location evidence="1">Endomembrane system</location>
        <topology evidence="1">Multi-pass membrane protein</topology>
    </subcellularLocation>
</comment>
<evidence type="ECO:0000256" key="1">
    <source>
        <dbReference type="ARBA" id="ARBA00004127"/>
    </source>
</evidence>
<proteinExistence type="inferred from homology"/>
<dbReference type="InterPro" id="IPR010968">
    <property type="entry name" value="RnfE"/>
</dbReference>
<evidence type="ECO:0000256" key="2">
    <source>
        <dbReference type="ARBA" id="ARBA00022448"/>
    </source>
</evidence>
<dbReference type="RefSeq" id="WP_009446382.1">
    <property type="nucleotide sequence ID" value="NZ_KQ959840.1"/>
</dbReference>
<dbReference type="GO" id="GO:0022900">
    <property type="term" value="P:electron transport chain"/>
    <property type="evidence" value="ECO:0007669"/>
    <property type="project" value="UniProtKB-UniRule"/>
</dbReference>
<organism evidence="9 10">
    <name type="scientific">Lachnoanaerobaculum saburreum</name>
    <dbReference type="NCBI Taxonomy" id="467210"/>
    <lineage>
        <taxon>Bacteria</taxon>
        <taxon>Bacillati</taxon>
        <taxon>Bacillota</taxon>
        <taxon>Clostridia</taxon>
        <taxon>Lachnospirales</taxon>
        <taxon>Lachnospiraceae</taxon>
        <taxon>Lachnoanaerobaculum</taxon>
    </lineage>
</organism>
<sequence>MNKILERLYNGIFKENPTFVLMLGMCPTLAVTTSFVNAVGMGLSTTAVLMFSNLIISAMRNIIPDRVRIPAFIVIVASLVTVVQLLMQGYTPALYKSLGIYIPLIVVNCIILGRAESYASKNPALPSFFDGLGMGLGFTISLSCIGIVRELIGGGTFLKGFLPAASFPNGIVIIPDGYRISIFVLAPGAFFVLALLSALQNHFKAPSATNTGNTSEIACGGNCAACFGEAKLENHITIDKDLEKKELEAKKKKEEALAKAKAAKENANAGEGK</sequence>
<gene>
    <name evidence="8" type="primary">rnfE</name>
    <name evidence="9" type="ORF">HMPREF1866_02042</name>
</gene>
<dbReference type="NCBIfam" id="TIGR01948">
    <property type="entry name" value="rnfE"/>
    <property type="match status" value="1"/>
</dbReference>
<feature type="transmembrane region" description="Helical" evidence="8">
    <location>
        <begin position="35"/>
        <end position="55"/>
    </location>
</feature>
<evidence type="ECO:0000313" key="9">
    <source>
        <dbReference type="EMBL" id="KXB55502.1"/>
    </source>
</evidence>
<keyword evidence="8" id="KW-1003">Cell membrane</keyword>
<evidence type="ECO:0000256" key="5">
    <source>
        <dbReference type="ARBA" id="ARBA00022982"/>
    </source>
</evidence>
<dbReference type="AlphaFoldDB" id="A0A133ZJ77"/>
<dbReference type="EC" id="7.-.-.-" evidence="8"/>
<evidence type="ECO:0000313" key="10">
    <source>
        <dbReference type="Proteomes" id="UP000070394"/>
    </source>
</evidence>
<dbReference type="OrthoDB" id="9790976at2"/>
<dbReference type="PANTHER" id="PTHR30586">
    <property type="entry name" value="ELECTRON TRANSPORT COMPLEX PROTEIN RNFE"/>
    <property type="match status" value="1"/>
</dbReference>
<dbReference type="InterPro" id="IPR003667">
    <property type="entry name" value="NqrDE/RnfAE"/>
</dbReference>
<keyword evidence="3 8" id="KW-0812">Transmembrane</keyword>
<feature type="transmembrane region" description="Helical" evidence="8">
    <location>
        <begin position="93"/>
        <end position="113"/>
    </location>
</feature>
<dbReference type="NCBIfam" id="NF009070">
    <property type="entry name" value="PRK12405.1"/>
    <property type="match status" value="1"/>
</dbReference>
<comment type="similarity">
    <text evidence="8">Belongs to the NqrDE/RnfAE family.</text>
</comment>
<evidence type="ECO:0000256" key="6">
    <source>
        <dbReference type="ARBA" id="ARBA00022989"/>
    </source>
</evidence>